<dbReference type="InterPro" id="IPR038404">
    <property type="entry name" value="TRAP_DctP_sf"/>
</dbReference>
<dbReference type="RefSeq" id="WP_133771702.1">
    <property type="nucleotide sequence ID" value="NZ_SNZR01000013.1"/>
</dbReference>
<evidence type="ECO:0000313" key="4">
    <source>
        <dbReference type="Proteomes" id="UP000295122"/>
    </source>
</evidence>
<evidence type="ECO:0000313" key="3">
    <source>
        <dbReference type="EMBL" id="TDR90365.1"/>
    </source>
</evidence>
<dbReference type="NCBIfam" id="NF037995">
    <property type="entry name" value="TRAP_S1"/>
    <property type="match status" value="1"/>
</dbReference>
<evidence type="ECO:0000256" key="1">
    <source>
        <dbReference type="ARBA" id="ARBA00022729"/>
    </source>
</evidence>
<dbReference type="PANTHER" id="PTHR33376:SF4">
    <property type="entry name" value="SIALIC ACID-BINDING PERIPLASMIC PROTEIN SIAP"/>
    <property type="match status" value="1"/>
</dbReference>
<comment type="caution">
    <text evidence="3">The sequence shown here is derived from an EMBL/GenBank/DDBJ whole genome shotgun (WGS) entry which is preliminary data.</text>
</comment>
<proteinExistence type="predicted"/>
<dbReference type="GO" id="GO:0055085">
    <property type="term" value="P:transmembrane transport"/>
    <property type="evidence" value="ECO:0007669"/>
    <property type="project" value="InterPro"/>
</dbReference>
<dbReference type="Proteomes" id="UP000295122">
    <property type="component" value="Unassembled WGS sequence"/>
</dbReference>
<dbReference type="AlphaFoldDB" id="A0A4R7C000"/>
<gene>
    <name evidence="3" type="ORF">EV668_3216</name>
</gene>
<keyword evidence="4" id="KW-1185">Reference proteome</keyword>
<dbReference type="EMBL" id="SNZR01000013">
    <property type="protein sequence ID" value="TDR90365.1"/>
    <property type="molecule type" value="Genomic_DNA"/>
</dbReference>
<dbReference type="OrthoDB" id="8016675at2"/>
<keyword evidence="1 2" id="KW-0732">Signal</keyword>
<evidence type="ECO:0000256" key="2">
    <source>
        <dbReference type="SAM" id="SignalP"/>
    </source>
</evidence>
<sequence>MTVIGRWGLAAGLFALAMGSASAQTAIPLATWGGQSHVGVREFPPAMERALKELEPHGIKFQHFPGGQLGQDKDMPVAIPTGQVKFGWITVNGWSGTVRDSKVMDAPTGLSMAQLDALIDKPGGLMEQLQKAFQAKNSVLLGLADLGPPALVSKVPLLKPADFKGKKIRVFSEGLAEAVRALGGSPVQIPFADVYTAMQYGTVDAAILGFQGVESQRMYEVGKYVLVPASFFGTTMMGWAANKTWFDSLPEADRKVFVKAVDQASRHNRKAILEEIEHLTKNYRDRGMTVTFLTEQMPEYAQFKTVFDPVLKAALKQLSPPIAALVAPK</sequence>
<feature type="signal peptide" evidence="2">
    <location>
        <begin position="1"/>
        <end position="23"/>
    </location>
</feature>
<dbReference type="InterPro" id="IPR018389">
    <property type="entry name" value="DctP_fam"/>
</dbReference>
<accession>A0A4R7C000</accession>
<reference evidence="3 4" key="1">
    <citation type="submission" date="2019-03" db="EMBL/GenBank/DDBJ databases">
        <title>Genomic Encyclopedia of Type Strains, Phase IV (KMG-IV): sequencing the most valuable type-strain genomes for metagenomic binning, comparative biology and taxonomic classification.</title>
        <authorList>
            <person name="Goeker M."/>
        </authorList>
    </citation>
    <scope>NUCLEOTIDE SEQUENCE [LARGE SCALE GENOMIC DNA]</scope>
    <source>
        <strain evidence="3 4">DSM 25903</strain>
    </source>
</reference>
<dbReference type="Pfam" id="PF03480">
    <property type="entry name" value="DctP"/>
    <property type="match status" value="1"/>
</dbReference>
<feature type="chain" id="PRO_5020190164" evidence="2">
    <location>
        <begin position="24"/>
        <end position="329"/>
    </location>
</feature>
<dbReference type="SUPFAM" id="SSF53850">
    <property type="entry name" value="Periplasmic binding protein-like II"/>
    <property type="match status" value="1"/>
</dbReference>
<dbReference type="PANTHER" id="PTHR33376">
    <property type="match status" value="1"/>
</dbReference>
<organism evidence="3 4">
    <name type="scientific">Enterovirga rhinocerotis</name>
    <dbReference type="NCBI Taxonomy" id="1339210"/>
    <lineage>
        <taxon>Bacteria</taxon>
        <taxon>Pseudomonadati</taxon>
        <taxon>Pseudomonadota</taxon>
        <taxon>Alphaproteobacteria</taxon>
        <taxon>Hyphomicrobiales</taxon>
        <taxon>Methylobacteriaceae</taxon>
        <taxon>Enterovirga</taxon>
    </lineage>
</organism>
<protein>
    <submittedName>
        <fullName evidence="3">TRAP-type C4-dicarboxylate transport system substrate-binding protein</fullName>
    </submittedName>
</protein>
<dbReference type="Gene3D" id="3.40.190.170">
    <property type="entry name" value="Bacterial extracellular solute-binding protein, family 7"/>
    <property type="match status" value="1"/>
</dbReference>
<dbReference type="CDD" id="cd13603">
    <property type="entry name" value="PBP2_TRAP_Siap_TeaA_like"/>
    <property type="match status" value="1"/>
</dbReference>
<name>A0A4R7C000_9HYPH</name>